<organism evidence="1 2">
    <name type="scientific">Acer saccharum</name>
    <name type="common">Sugar maple</name>
    <dbReference type="NCBI Taxonomy" id="4024"/>
    <lineage>
        <taxon>Eukaryota</taxon>
        <taxon>Viridiplantae</taxon>
        <taxon>Streptophyta</taxon>
        <taxon>Embryophyta</taxon>
        <taxon>Tracheophyta</taxon>
        <taxon>Spermatophyta</taxon>
        <taxon>Magnoliopsida</taxon>
        <taxon>eudicotyledons</taxon>
        <taxon>Gunneridae</taxon>
        <taxon>Pentapetalae</taxon>
        <taxon>rosids</taxon>
        <taxon>malvids</taxon>
        <taxon>Sapindales</taxon>
        <taxon>Sapindaceae</taxon>
        <taxon>Hippocastanoideae</taxon>
        <taxon>Acereae</taxon>
        <taxon>Acer</taxon>
    </lineage>
</organism>
<dbReference type="EMBL" id="JAUESC010000004">
    <property type="protein sequence ID" value="KAK0598417.1"/>
    <property type="molecule type" value="Genomic_DNA"/>
</dbReference>
<proteinExistence type="predicted"/>
<reference evidence="1" key="2">
    <citation type="submission" date="2023-06" db="EMBL/GenBank/DDBJ databases">
        <authorList>
            <person name="Swenson N.G."/>
            <person name="Wegrzyn J.L."/>
            <person name="Mcevoy S.L."/>
        </authorList>
    </citation>
    <scope>NUCLEOTIDE SEQUENCE</scope>
    <source>
        <strain evidence="1">NS2018</strain>
        <tissue evidence="1">Leaf</tissue>
    </source>
</reference>
<dbReference type="AlphaFoldDB" id="A0AA39SQ58"/>
<reference evidence="1" key="1">
    <citation type="journal article" date="2022" name="Plant J.">
        <title>Strategies of tolerance reflected in two North American maple genomes.</title>
        <authorList>
            <person name="McEvoy S.L."/>
            <person name="Sezen U.U."/>
            <person name="Trouern-Trend A."/>
            <person name="McMahon S.M."/>
            <person name="Schaberg P.G."/>
            <person name="Yang J."/>
            <person name="Wegrzyn J.L."/>
            <person name="Swenson N.G."/>
        </authorList>
    </citation>
    <scope>NUCLEOTIDE SEQUENCE</scope>
    <source>
        <strain evidence="1">NS2018</strain>
    </source>
</reference>
<sequence length="77" mass="9382">MFLSFSGLIRLRNAWNVIQTWPRLKQLSQKMVRAFLSLSLFQFIKNFHSFPLSIFFTYAEITVKRLTKEFWRRVFGF</sequence>
<evidence type="ECO:0000313" key="2">
    <source>
        <dbReference type="Proteomes" id="UP001168877"/>
    </source>
</evidence>
<evidence type="ECO:0000313" key="1">
    <source>
        <dbReference type="EMBL" id="KAK0598417.1"/>
    </source>
</evidence>
<comment type="caution">
    <text evidence="1">The sequence shown here is derived from an EMBL/GenBank/DDBJ whole genome shotgun (WGS) entry which is preliminary data.</text>
</comment>
<accession>A0AA39SQ58</accession>
<dbReference type="Proteomes" id="UP001168877">
    <property type="component" value="Unassembled WGS sequence"/>
</dbReference>
<name>A0AA39SQ58_ACESA</name>
<protein>
    <submittedName>
        <fullName evidence="1">Uncharacterized protein</fullName>
    </submittedName>
</protein>
<keyword evidence="2" id="KW-1185">Reference proteome</keyword>
<gene>
    <name evidence="1" type="ORF">LWI29_034488</name>
</gene>